<name>A0A3E0I930_9PSEU</name>
<evidence type="ECO:0000313" key="10">
    <source>
        <dbReference type="Proteomes" id="UP000256269"/>
    </source>
</evidence>
<evidence type="ECO:0000259" key="8">
    <source>
        <dbReference type="Pfam" id="PF09335"/>
    </source>
</evidence>
<organism evidence="9 10">
    <name type="scientific">Kutzneria buriramensis</name>
    <dbReference type="NCBI Taxonomy" id="1045776"/>
    <lineage>
        <taxon>Bacteria</taxon>
        <taxon>Bacillati</taxon>
        <taxon>Actinomycetota</taxon>
        <taxon>Actinomycetes</taxon>
        <taxon>Pseudonocardiales</taxon>
        <taxon>Pseudonocardiaceae</taxon>
        <taxon>Kutzneria</taxon>
    </lineage>
</organism>
<keyword evidence="10" id="KW-1185">Reference proteome</keyword>
<gene>
    <name evidence="9" type="ORF">BCF44_10152</name>
</gene>
<proteinExistence type="inferred from homology"/>
<evidence type="ECO:0000256" key="7">
    <source>
        <dbReference type="RuleBase" id="RU367016"/>
    </source>
</evidence>
<feature type="domain" description="VTT" evidence="8">
    <location>
        <begin position="52"/>
        <end position="178"/>
    </location>
</feature>
<comment type="subcellular location">
    <subcellularLocation>
        <location evidence="1 7">Cell membrane</location>
        <topology evidence="1 7">Multi-pass membrane protein</topology>
    </subcellularLocation>
</comment>
<feature type="transmembrane region" description="Helical" evidence="7">
    <location>
        <begin position="193"/>
        <end position="211"/>
    </location>
</feature>
<keyword evidence="4 7" id="KW-0812">Transmembrane</keyword>
<keyword evidence="3 7" id="KW-1003">Cell membrane</keyword>
<comment type="caution">
    <text evidence="9">The sequence shown here is derived from an EMBL/GenBank/DDBJ whole genome shotgun (WGS) entry which is preliminary data.</text>
</comment>
<dbReference type="EMBL" id="QUNO01000001">
    <property type="protein sequence ID" value="REH55036.1"/>
    <property type="molecule type" value="Genomic_DNA"/>
</dbReference>
<feature type="transmembrane region" description="Helical" evidence="7">
    <location>
        <begin position="159"/>
        <end position="181"/>
    </location>
</feature>
<reference evidence="9 10" key="1">
    <citation type="submission" date="2018-08" db="EMBL/GenBank/DDBJ databases">
        <title>Genomic Encyclopedia of Archaeal and Bacterial Type Strains, Phase II (KMG-II): from individual species to whole genera.</title>
        <authorList>
            <person name="Goeker M."/>
        </authorList>
    </citation>
    <scope>NUCLEOTIDE SEQUENCE [LARGE SCALE GENOMIC DNA]</scope>
    <source>
        <strain evidence="9 10">DSM 45791</strain>
    </source>
</reference>
<feature type="transmembrane region" description="Helical" evidence="7">
    <location>
        <begin position="74"/>
        <end position="95"/>
    </location>
</feature>
<evidence type="ECO:0000256" key="6">
    <source>
        <dbReference type="ARBA" id="ARBA00023136"/>
    </source>
</evidence>
<accession>A0A3E0I930</accession>
<dbReference type="Pfam" id="PF09335">
    <property type="entry name" value="VTT_dom"/>
    <property type="match status" value="1"/>
</dbReference>
<dbReference type="PANTHER" id="PTHR30353:SF0">
    <property type="entry name" value="TRANSMEMBRANE PROTEIN"/>
    <property type="match status" value="1"/>
</dbReference>
<evidence type="ECO:0000256" key="4">
    <source>
        <dbReference type="ARBA" id="ARBA00022692"/>
    </source>
</evidence>
<evidence type="ECO:0000256" key="2">
    <source>
        <dbReference type="ARBA" id="ARBA00010792"/>
    </source>
</evidence>
<sequence length="250" mass="27323">MTTAIAASTTTIVALPGWLDANTILQGLGPYVFLGVALLIFADCGILIGFLIPGDTLLFTLGLLIAQHVVDMPIWLACVILSVCAVVGNVTGYYIGAAIGPKLFSNPDSKIFKRKHIERTHEFFERYGARAIILARFVPIVRTFITAVAGIGKMDQRKYFTYSAIGGVLWAVAVPLLGFFLGQVSLVHDHLEIFLIAIPVLSVIPIAFEVIKARRERIAREAVGPALDATQQFDVQAEEMDATQRIDRIR</sequence>
<dbReference type="PANTHER" id="PTHR30353">
    <property type="entry name" value="INNER MEMBRANE PROTEIN DEDA-RELATED"/>
    <property type="match status" value="1"/>
</dbReference>
<dbReference type="GO" id="GO:0005886">
    <property type="term" value="C:plasma membrane"/>
    <property type="evidence" value="ECO:0007669"/>
    <property type="project" value="UniProtKB-SubCell"/>
</dbReference>
<dbReference type="InterPro" id="IPR032818">
    <property type="entry name" value="DedA-like"/>
</dbReference>
<feature type="transmembrane region" description="Helical" evidence="7">
    <location>
        <begin position="31"/>
        <end position="53"/>
    </location>
</feature>
<keyword evidence="6 7" id="KW-0472">Membrane</keyword>
<evidence type="ECO:0000256" key="5">
    <source>
        <dbReference type="ARBA" id="ARBA00022989"/>
    </source>
</evidence>
<dbReference type="Proteomes" id="UP000256269">
    <property type="component" value="Unassembled WGS sequence"/>
</dbReference>
<evidence type="ECO:0000256" key="3">
    <source>
        <dbReference type="ARBA" id="ARBA00022475"/>
    </source>
</evidence>
<protein>
    <submittedName>
        <fullName evidence="9">Membrane-associated protein</fullName>
    </submittedName>
</protein>
<dbReference type="RefSeq" id="WP_342775549.1">
    <property type="nucleotide sequence ID" value="NZ_CP144375.1"/>
</dbReference>
<comment type="similarity">
    <text evidence="2 7">Belongs to the DedA family.</text>
</comment>
<evidence type="ECO:0000313" key="9">
    <source>
        <dbReference type="EMBL" id="REH55036.1"/>
    </source>
</evidence>
<dbReference type="InterPro" id="IPR032816">
    <property type="entry name" value="VTT_dom"/>
</dbReference>
<evidence type="ECO:0000256" key="1">
    <source>
        <dbReference type="ARBA" id="ARBA00004651"/>
    </source>
</evidence>
<keyword evidence="5 7" id="KW-1133">Transmembrane helix</keyword>
<dbReference type="AlphaFoldDB" id="A0A3E0I930"/>